<name>A0A1A0HI38_9ASCO</name>
<proteinExistence type="predicted"/>
<feature type="transmembrane region" description="Helical" evidence="1">
    <location>
        <begin position="119"/>
        <end position="138"/>
    </location>
</feature>
<organism evidence="2 3">
    <name type="scientific">Metschnikowia bicuspidata var. bicuspidata NRRL YB-4993</name>
    <dbReference type="NCBI Taxonomy" id="869754"/>
    <lineage>
        <taxon>Eukaryota</taxon>
        <taxon>Fungi</taxon>
        <taxon>Dikarya</taxon>
        <taxon>Ascomycota</taxon>
        <taxon>Saccharomycotina</taxon>
        <taxon>Pichiomycetes</taxon>
        <taxon>Metschnikowiaceae</taxon>
        <taxon>Metschnikowia</taxon>
    </lineage>
</organism>
<sequence>MSSDEIEEILVALYQVGLESAPTGIPPTLPFARPSFEEMAVHSAPYYIMCLLYLVGAVPFVTPGIEMPGLYSFLAYSVYNISAVYRNGMVVYFGRNSVTLDFVIALWSAWWLIRAFRLVGWKWSALWFGLFWVQFTLVKLKQYSARRIAKLKAAEVKED</sequence>
<feature type="transmembrane region" description="Helical" evidence="1">
    <location>
        <begin position="97"/>
        <end position="113"/>
    </location>
</feature>
<dbReference type="Proteomes" id="UP000092555">
    <property type="component" value="Unassembled WGS sequence"/>
</dbReference>
<evidence type="ECO:0000313" key="3">
    <source>
        <dbReference type="Proteomes" id="UP000092555"/>
    </source>
</evidence>
<accession>A0A1A0HI38</accession>
<keyword evidence="1" id="KW-1133">Transmembrane helix</keyword>
<evidence type="ECO:0000313" key="2">
    <source>
        <dbReference type="EMBL" id="OBA23547.1"/>
    </source>
</evidence>
<dbReference type="AlphaFoldDB" id="A0A1A0HI38"/>
<dbReference type="GeneID" id="30032436"/>
<dbReference type="RefSeq" id="XP_018714028.1">
    <property type="nucleotide sequence ID" value="XM_018859461.1"/>
</dbReference>
<keyword evidence="1" id="KW-0472">Membrane</keyword>
<keyword evidence="3" id="KW-1185">Reference proteome</keyword>
<evidence type="ECO:0000256" key="1">
    <source>
        <dbReference type="SAM" id="Phobius"/>
    </source>
</evidence>
<feature type="transmembrane region" description="Helical" evidence="1">
    <location>
        <begin position="44"/>
        <end position="62"/>
    </location>
</feature>
<dbReference type="EMBL" id="LXTC01000001">
    <property type="protein sequence ID" value="OBA23547.1"/>
    <property type="molecule type" value="Genomic_DNA"/>
</dbReference>
<reference evidence="2 3" key="1">
    <citation type="submission" date="2016-05" db="EMBL/GenBank/DDBJ databases">
        <title>Comparative genomics of biotechnologically important yeasts.</title>
        <authorList>
            <consortium name="DOE Joint Genome Institute"/>
            <person name="Riley R."/>
            <person name="Haridas S."/>
            <person name="Wolfe K.H."/>
            <person name="Lopes M.R."/>
            <person name="Hittinger C.T."/>
            <person name="Goker M."/>
            <person name="Salamov A."/>
            <person name="Wisecaver J."/>
            <person name="Long T.M."/>
            <person name="Aerts A.L."/>
            <person name="Barry K."/>
            <person name="Choi C."/>
            <person name="Clum A."/>
            <person name="Coughlan A.Y."/>
            <person name="Deshpande S."/>
            <person name="Douglass A.P."/>
            <person name="Hanson S.J."/>
            <person name="Klenk H.-P."/>
            <person name="LaButti K."/>
            <person name="Lapidus A."/>
            <person name="Lindquist E."/>
            <person name="Lipzen A."/>
            <person name="Meier-kolthoff J.P."/>
            <person name="Ohm R.A."/>
            <person name="Otillar R.P."/>
            <person name="Pangilinan J."/>
            <person name="Peng Y."/>
            <person name="Rokas A."/>
            <person name="Rosa C.A."/>
            <person name="Scheuner C."/>
            <person name="Sibirny A.A."/>
            <person name="Slot J.C."/>
            <person name="Stielow J.B."/>
            <person name="Sun H."/>
            <person name="Kurtzman C.P."/>
            <person name="Blackwell M."/>
            <person name="Grigoriev I.V."/>
            <person name="Jeffries T.W."/>
        </authorList>
    </citation>
    <scope>NUCLEOTIDE SEQUENCE [LARGE SCALE GENOMIC DNA]</scope>
    <source>
        <strain evidence="2 3">NRRL YB-4993</strain>
    </source>
</reference>
<keyword evidence="1" id="KW-0812">Transmembrane</keyword>
<feature type="transmembrane region" description="Helical" evidence="1">
    <location>
        <begin position="68"/>
        <end position="85"/>
    </location>
</feature>
<protein>
    <submittedName>
        <fullName evidence="2">Uncharacterized protein</fullName>
    </submittedName>
</protein>
<gene>
    <name evidence="2" type="ORF">METBIDRAFT_9801</name>
</gene>
<comment type="caution">
    <text evidence="2">The sequence shown here is derived from an EMBL/GenBank/DDBJ whole genome shotgun (WGS) entry which is preliminary data.</text>
</comment>